<organism evidence="1 2">
    <name type="scientific">Papaver somniferum</name>
    <name type="common">Opium poppy</name>
    <dbReference type="NCBI Taxonomy" id="3469"/>
    <lineage>
        <taxon>Eukaryota</taxon>
        <taxon>Viridiplantae</taxon>
        <taxon>Streptophyta</taxon>
        <taxon>Embryophyta</taxon>
        <taxon>Tracheophyta</taxon>
        <taxon>Spermatophyta</taxon>
        <taxon>Magnoliopsida</taxon>
        <taxon>Ranunculales</taxon>
        <taxon>Papaveraceae</taxon>
        <taxon>Papaveroideae</taxon>
        <taxon>Papaver</taxon>
    </lineage>
</organism>
<evidence type="ECO:0000313" key="2">
    <source>
        <dbReference type="Proteomes" id="UP000316621"/>
    </source>
</evidence>
<accession>A0A4Y7KFY4</accession>
<dbReference type="AlphaFoldDB" id="A0A4Y7KFY4"/>
<keyword evidence="2" id="KW-1185">Reference proteome</keyword>
<proteinExistence type="predicted"/>
<protein>
    <submittedName>
        <fullName evidence="1">Uncharacterized protein</fullName>
    </submittedName>
</protein>
<name>A0A4Y7KFY4_PAPSO</name>
<reference evidence="1 2" key="1">
    <citation type="journal article" date="2018" name="Science">
        <title>The opium poppy genome and morphinan production.</title>
        <authorList>
            <person name="Guo L."/>
            <person name="Winzer T."/>
            <person name="Yang X."/>
            <person name="Li Y."/>
            <person name="Ning Z."/>
            <person name="He Z."/>
            <person name="Teodor R."/>
            <person name="Lu Y."/>
            <person name="Bowser T.A."/>
            <person name="Graham I.A."/>
            <person name="Ye K."/>
        </authorList>
    </citation>
    <scope>NUCLEOTIDE SEQUENCE [LARGE SCALE GENOMIC DNA]</scope>
    <source>
        <strain evidence="2">cv. HN1</strain>
        <tissue evidence="1">Leaves</tissue>
    </source>
</reference>
<dbReference type="EMBL" id="CM010721">
    <property type="protein sequence ID" value="RZC72283.1"/>
    <property type="molecule type" value="Genomic_DNA"/>
</dbReference>
<dbReference type="Proteomes" id="UP000316621">
    <property type="component" value="Chromosome 7"/>
</dbReference>
<sequence length="94" mass="11204">MEVMILYISEKALWQFHKYSQFFVLSQRGDNIVFLRRRVYSLLVDIIVEYENISQLGSSQRRFWVVFDLKVIAVKLAGRRAIAVEVQYNYGRKP</sequence>
<dbReference type="Gramene" id="RZC72283">
    <property type="protein sequence ID" value="RZC72283"/>
    <property type="gene ID" value="C5167_035440"/>
</dbReference>
<evidence type="ECO:0000313" key="1">
    <source>
        <dbReference type="EMBL" id="RZC72283.1"/>
    </source>
</evidence>
<gene>
    <name evidence="1" type="ORF">C5167_035440</name>
</gene>